<organism evidence="1 2">
    <name type="scientific">Streptomyces leeuwenhoekii</name>
    <dbReference type="NCBI Taxonomy" id="1437453"/>
    <lineage>
        <taxon>Bacteria</taxon>
        <taxon>Bacillati</taxon>
        <taxon>Actinomycetota</taxon>
        <taxon>Actinomycetes</taxon>
        <taxon>Kitasatosporales</taxon>
        <taxon>Streptomycetaceae</taxon>
        <taxon>Streptomyces</taxon>
    </lineage>
</organism>
<keyword evidence="1" id="KW-0614">Plasmid</keyword>
<name>A0A0F7VP65_STRLW</name>
<protein>
    <submittedName>
        <fullName evidence="1">Sle1_005 protein</fullName>
    </submittedName>
</protein>
<dbReference type="KEGG" id="sle:sle1_005"/>
<geneLocation type="plasmid" evidence="1 2">
    <name>pSLE1</name>
</geneLocation>
<accession>A0A0F7VP65</accession>
<reference evidence="2" key="1">
    <citation type="submission" date="2015-02" db="EMBL/GenBank/DDBJ databases">
        <authorList>
            <person name="Gomez-Escribano P.J."/>
        </authorList>
    </citation>
    <scope>NUCLEOTIDE SEQUENCE [LARGE SCALE GENOMIC DNA]</scope>
    <source>
        <strain evidence="2">C34 (DSM 42122 / NRRL B-24963)</strain>
        <plasmid evidence="2">pSLE1</plasmid>
    </source>
</reference>
<sequence length="794" mass="80858">MARSIPQELARLARELKEIKRGQRYAHGGSIENSAVEVKDGTGSLRAIVGVQADGTTAVNIVNGPPPPQPSPPIVTPVLGGVAVSWDGAFADGAVLPLDWQRIEVHASAIDGFTPVPDTLHGTIETPQGSTVVAATDTPVYVRLLARSTSGTASTPSAQAGPAGPAPVVAQELLDGIVTSSKIAAGAVTINALTESLADTASQRYVDAMGDPTAWTVLTKAPAATWTFLDGVTDARTGSTVAQATGYTVVRGTLQMPYDPDVLYRVSVRARTTAASASGTDTLYAGVLGIAADGVTYVNRTGANSYYTQLYPAASNTAQPTASGWVTYTGYLKGHAASGTVGTMPDPRTPGAAHTNVRFLAPLLYLNFGSGTSGDTGTMQVDAFTLEALKTGVVNSSNLVAGSVTTAALAADSVTATHIQANAVTTAKLDAEAVTAAKIAGLTITGDKIAANAITVGKLAAGAVDATALAADAITGKTITGGIINGSLIQTATSGPRVTVNEDNLNKVLVYDATTPTAIGELSERGLLLQGNNGAILWLDPDSAYPNLRFTNAAQTNSAYVNVSETSPGAADLGLTSGVFTGSGFSDMKWRTFMGNDFAVIERIRNADDQYSVGGRFFLSGTSASLGYRDSGGTSQSSTLFVQAGHAFVSGGRFSVQPPASSSSAVLVSVAAGHTGNLLNLTVDGATRMNVDKDGNTDIKGIMTAGNIASGTITITPSAAHTPTSASVNFGPLKGTTFRGYATAVTTVPGVRTPVGAQGVTGVSVSSVTSSSMLVWVNRENTTATVINWMVIAS</sequence>
<dbReference type="EMBL" id="LN831788">
    <property type="protein sequence ID" value="CQR59172.1"/>
    <property type="molecule type" value="Genomic_DNA"/>
</dbReference>
<dbReference type="AlphaFoldDB" id="A0A0F7VP65"/>
<dbReference type="RefSeq" id="WP_053042656.1">
    <property type="nucleotide sequence ID" value="NZ_LN831788.1"/>
</dbReference>
<dbReference type="PATRIC" id="fig|1437453.6.peg.7129"/>
<gene>
    <name evidence="1" type="ORF">sle1_005</name>
</gene>
<evidence type="ECO:0000313" key="2">
    <source>
        <dbReference type="Proteomes" id="UP000035016"/>
    </source>
</evidence>
<dbReference type="Proteomes" id="UP000035016">
    <property type="component" value="Plasmid pSLE1"/>
</dbReference>
<proteinExistence type="predicted"/>
<evidence type="ECO:0000313" key="1">
    <source>
        <dbReference type="EMBL" id="CQR59172.1"/>
    </source>
</evidence>